<dbReference type="Proteomes" id="UP000175971">
    <property type="component" value="Unassembled WGS sequence"/>
</dbReference>
<organism evidence="1 2">
    <name type="scientific">Streptomyces nanshensis</name>
    <dbReference type="NCBI Taxonomy" id="518642"/>
    <lineage>
        <taxon>Bacteria</taxon>
        <taxon>Bacillati</taxon>
        <taxon>Actinomycetota</taxon>
        <taxon>Actinomycetes</taxon>
        <taxon>Kitasatosporales</taxon>
        <taxon>Streptomycetaceae</taxon>
        <taxon>Streptomyces</taxon>
    </lineage>
</organism>
<protein>
    <submittedName>
        <fullName evidence="1">Uncharacterized protein</fullName>
    </submittedName>
</protein>
<comment type="caution">
    <text evidence="1">The sequence shown here is derived from an EMBL/GenBank/DDBJ whole genome shotgun (WGS) entry which is preliminary data.</text>
</comment>
<dbReference type="EMBL" id="LJGZ01000103">
    <property type="protein sequence ID" value="OEV16377.1"/>
    <property type="molecule type" value="Genomic_DNA"/>
</dbReference>
<name>A0A1E7LJJ6_9ACTN</name>
<gene>
    <name evidence="1" type="ORF">AN221_32780</name>
</gene>
<keyword evidence="2" id="KW-1185">Reference proteome</keyword>
<accession>A0A1E7LJJ6</accession>
<reference evidence="1 2" key="1">
    <citation type="journal article" date="2016" name="Front. Microbiol.">
        <title>Comparative Genomics Analysis of Streptomyces Species Reveals Their Adaptation to the Marine Environment and Their Diversity at the Genomic Level.</title>
        <authorList>
            <person name="Tian X."/>
            <person name="Zhang Z."/>
            <person name="Yang T."/>
            <person name="Chen M."/>
            <person name="Li J."/>
            <person name="Chen F."/>
            <person name="Yang J."/>
            <person name="Li W."/>
            <person name="Zhang B."/>
            <person name="Zhang Z."/>
            <person name="Wu J."/>
            <person name="Zhang C."/>
            <person name="Long L."/>
            <person name="Xiao J."/>
        </authorList>
    </citation>
    <scope>NUCLEOTIDE SEQUENCE [LARGE SCALE GENOMIC DNA]</scope>
    <source>
        <strain evidence="1 2">SCSIO M10372</strain>
    </source>
</reference>
<dbReference type="AlphaFoldDB" id="A0A1E7LJJ6"/>
<evidence type="ECO:0000313" key="1">
    <source>
        <dbReference type="EMBL" id="OEV16377.1"/>
    </source>
</evidence>
<evidence type="ECO:0000313" key="2">
    <source>
        <dbReference type="Proteomes" id="UP000175971"/>
    </source>
</evidence>
<proteinExistence type="predicted"/>
<sequence length="76" mass="8232">MCVHVLQVSGMPFSGLVWVDHQSLHTIVYADQSLAEDGRLSPEGRALVNEALQAVNAESLDVAQKCSRPLLWSVAS</sequence>